<feature type="transmembrane region" description="Helical" evidence="7">
    <location>
        <begin position="288"/>
        <end position="311"/>
    </location>
</feature>
<feature type="transmembrane region" description="Helical" evidence="7">
    <location>
        <begin position="105"/>
        <end position="127"/>
    </location>
</feature>
<feature type="domain" description="Major facilitator superfamily (MFS) profile" evidence="8">
    <location>
        <begin position="15"/>
        <end position="316"/>
    </location>
</feature>
<evidence type="ECO:0000313" key="9">
    <source>
        <dbReference type="EMBL" id="MFC3024636.1"/>
    </source>
</evidence>
<dbReference type="Gene3D" id="1.20.1250.20">
    <property type="entry name" value="MFS general substrate transporter like domains"/>
    <property type="match status" value="1"/>
</dbReference>
<reference evidence="10" key="1">
    <citation type="journal article" date="2019" name="Int. J. Syst. Evol. Microbiol.">
        <title>The Global Catalogue of Microorganisms (GCM) 10K type strain sequencing project: providing services to taxonomists for standard genome sequencing and annotation.</title>
        <authorList>
            <consortium name="The Broad Institute Genomics Platform"/>
            <consortium name="The Broad Institute Genome Sequencing Center for Infectious Disease"/>
            <person name="Wu L."/>
            <person name="Ma J."/>
        </authorList>
    </citation>
    <scope>NUCLEOTIDE SEQUENCE [LARGE SCALE GENOMIC DNA]</scope>
    <source>
        <strain evidence="10">KCTC 62784</strain>
    </source>
</reference>
<keyword evidence="6 7" id="KW-0472">Membrane</keyword>
<gene>
    <name evidence="9" type="ORF">ACFODT_12465</name>
</gene>
<dbReference type="SUPFAM" id="SSF103473">
    <property type="entry name" value="MFS general substrate transporter"/>
    <property type="match status" value="1"/>
</dbReference>
<dbReference type="Pfam" id="PF00083">
    <property type="entry name" value="Sugar_tr"/>
    <property type="match status" value="1"/>
</dbReference>
<evidence type="ECO:0000313" key="10">
    <source>
        <dbReference type="Proteomes" id="UP001595384"/>
    </source>
</evidence>
<feature type="transmembrane region" description="Helical" evidence="7">
    <location>
        <begin position="139"/>
        <end position="162"/>
    </location>
</feature>
<evidence type="ECO:0000256" key="4">
    <source>
        <dbReference type="ARBA" id="ARBA00022692"/>
    </source>
</evidence>
<dbReference type="PANTHER" id="PTHR48023:SF4">
    <property type="entry name" value="D-XYLOSE-PROTON SYMPORTER-LIKE 2"/>
    <property type="match status" value="1"/>
</dbReference>
<name>A0ABV7CCY3_9VIBR</name>
<comment type="similarity">
    <text evidence="2">Belongs to the major facilitator superfamily. Sugar transporter (TC 2.A.1.1) family.</text>
</comment>
<dbReference type="Proteomes" id="UP001595384">
    <property type="component" value="Unassembled WGS sequence"/>
</dbReference>
<feature type="transmembrane region" description="Helical" evidence="7">
    <location>
        <begin position="12"/>
        <end position="38"/>
    </location>
</feature>
<evidence type="ECO:0000256" key="6">
    <source>
        <dbReference type="ARBA" id="ARBA00023136"/>
    </source>
</evidence>
<dbReference type="PANTHER" id="PTHR48023">
    <property type="entry name" value="D-XYLOSE-PROTON SYMPORTER-LIKE 2"/>
    <property type="match status" value="1"/>
</dbReference>
<feature type="transmembrane region" description="Helical" evidence="7">
    <location>
        <begin position="174"/>
        <end position="193"/>
    </location>
</feature>
<evidence type="ECO:0000256" key="3">
    <source>
        <dbReference type="ARBA" id="ARBA00022448"/>
    </source>
</evidence>
<keyword evidence="10" id="KW-1185">Reference proteome</keyword>
<dbReference type="PROSITE" id="PS50850">
    <property type="entry name" value="MFS"/>
    <property type="match status" value="1"/>
</dbReference>
<evidence type="ECO:0000259" key="8">
    <source>
        <dbReference type="PROSITE" id="PS50850"/>
    </source>
</evidence>
<feature type="transmembrane region" description="Helical" evidence="7">
    <location>
        <begin position="50"/>
        <end position="74"/>
    </location>
</feature>
<proteinExistence type="inferred from homology"/>
<evidence type="ECO:0000256" key="7">
    <source>
        <dbReference type="SAM" id="Phobius"/>
    </source>
</evidence>
<dbReference type="EMBL" id="JBHRSE010000084">
    <property type="protein sequence ID" value="MFC3024636.1"/>
    <property type="molecule type" value="Genomic_DNA"/>
</dbReference>
<comment type="caution">
    <text evidence="9">The sequence shown here is derived from an EMBL/GenBank/DDBJ whole genome shotgun (WGS) entry which is preliminary data.</text>
</comment>
<feature type="transmembrane region" description="Helical" evidence="7">
    <location>
        <begin position="81"/>
        <end position="99"/>
    </location>
</feature>
<organism evidence="9 10">
    <name type="scientific">Vibrio zhugei</name>
    <dbReference type="NCBI Taxonomy" id="2479546"/>
    <lineage>
        <taxon>Bacteria</taxon>
        <taxon>Pseudomonadati</taxon>
        <taxon>Pseudomonadota</taxon>
        <taxon>Gammaproteobacteria</taxon>
        <taxon>Vibrionales</taxon>
        <taxon>Vibrionaceae</taxon>
        <taxon>Vibrio</taxon>
    </lineage>
</organism>
<dbReference type="InterPro" id="IPR020846">
    <property type="entry name" value="MFS_dom"/>
</dbReference>
<accession>A0ABV7CCY3</accession>
<protein>
    <submittedName>
        <fullName evidence="9">MFS transporter</fullName>
    </submittedName>
</protein>
<evidence type="ECO:0000256" key="2">
    <source>
        <dbReference type="ARBA" id="ARBA00010992"/>
    </source>
</evidence>
<dbReference type="InterPro" id="IPR036259">
    <property type="entry name" value="MFS_trans_sf"/>
</dbReference>
<keyword evidence="5 7" id="KW-1133">Transmembrane helix</keyword>
<evidence type="ECO:0000256" key="5">
    <source>
        <dbReference type="ARBA" id="ARBA00022989"/>
    </source>
</evidence>
<evidence type="ECO:0000256" key="1">
    <source>
        <dbReference type="ARBA" id="ARBA00004370"/>
    </source>
</evidence>
<dbReference type="RefSeq" id="WP_123016196.1">
    <property type="nucleotide sequence ID" value="NZ_AP024911.1"/>
</dbReference>
<dbReference type="InterPro" id="IPR050820">
    <property type="entry name" value="MFS_Sugar_Transporter"/>
</dbReference>
<comment type="subcellular location">
    <subcellularLocation>
        <location evidence="1">Membrane</location>
    </subcellularLocation>
</comment>
<keyword evidence="4 7" id="KW-0812">Transmembrane</keyword>
<feature type="transmembrane region" description="Helical" evidence="7">
    <location>
        <begin position="254"/>
        <end position="272"/>
    </location>
</feature>
<dbReference type="InterPro" id="IPR005828">
    <property type="entry name" value="MFS_sugar_transport-like"/>
</dbReference>
<sequence length="316" mass="35173">MSAISNYKTQFIIMIFSAVALSGILLGFDTAVMSTIIASVSTQFQLDSLSLSWAMLNIGIGVIAGVFGASWLAARMGRKNAMLLASVLFLVSSLGSSHADTFSWFVFFRIASAMSVGIVAVVLPLYISEVIPRDEQGKLNWFQSGTLITTLIGLFILGFFLAHQIPTTTQTWHGLLQLELYPCFLFASVILFMPDSPRWLAMVQRQNDAFLTLEKMVDVHYAQVMLVDIEASLKERDLISKEPVSMLTLMKQSYFWAFTLFGLGLALLQQFIGPLDWTAVFSTSMSQWFGYTDTLIFMAAWIAVFPVSGYLSSRQY</sequence>
<keyword evidence="3" id="KW-0813">Transport</keyword>